<evidence type="ECO:0000313" key="2">
    <source>
        <dbReference type="EMBL" id="PZW28028.1"/>
    </source>
</evidence>
<sequence length="93" mass="10718">MDDYWLKFRFDEPPAGTFLEGVCGRGDSGGPAFIRKEERFLLAGVSSWQETGGRTIGIYGSVEHYTWVSHFLDWIYQHIGKRKIEEVFSAPMR</sequence>
<dbReference type="GO" id="GO:0006508">
    <property type="term" value="P:proteolysis"/>
    <property type="evidence" value="ECO:0007669"/>
    <property type="project" value="InterPro"/>
</dbReference>
<gene>
    <name evidence="2" type="ORF">EI42_03406</name>
</gene>
<evidence type="ECO:0000259" key="1">
    <source>
        <dbReference type="Pfam" id="PF00089"/>
    </source>
</evidence>
<dbReference type="InterPro" id="IPR043504">
    <property type="entry name" value="Peptidase_S1_PA_chymotrypsin"/>
</dbReference>
<dbReference type="Proteomes" id="UP000248806">
    <property type="component" value="Unassembled WGS sequence"/>
</dbReference>
<reference evidence="2 3" key="1">
    <citation type="submission" date="2018-06" db="EMBL/GenBank/DDBJ databases">
        <title>Genomic Encyclopedia of Archaeal and Bacterial Type Strains, Phase II (KMG-II): from individual species to whole genera.</title>
        <authorList>
            <person name="Goeker M."/>
        </authorList>
    </citation>
    <scope>NUCLEOTIDE SEQUENCE [LARGE SCALE GENOMIC DNA]</scope>
    <source>
        <strain evidence="2 3">ATCC BAA-1881</strain>
    </source>
</reference>
<dbReference type="InterPro" id="IPR001254">
    <property type="entry name" value="Trypsin_dom"/>
</dbReference>
<dbReference type="Pfam" id="PF00089">
    <property type="entry name" value="Trypsin"/>
    <property type="match status" value="1"/>
</dbReference>
<proteinExistence type="predicted"/>
<evidence type="ECO:0000313" key="3">
    <source>
        <dbReference type="Proteomes" id="UP000248806"/>
    </source>
</evidence>
<dbReference type="EMBL" id="QKUF01000011">
    <property type="protein sequence ID" value="PZW28028.1"/>
    <property type="molecule type" value="Genomic_DNA"/>
</dbReference>
<dbReference type="RefSeq" id="WP_170142694.1">
    <property type="nucleotide sequence ID" value="NZ_BIFX01000003.1"/>
</dbReference>
<keyword evidence="3" id="KW-1185">Reference proteome</keyword>
<dbReference type="AlphaFoldDB" id="A0A326U4Q2"/>
<comment type="caution">
    <text evidence="2">The sequence shown here is derived from an EMBL/GenBank/DDBJ whole genome shotgun (WGS) entry which is preliminary data.</text>
</comment>
<organism evidence="2 3">
    <name type="scientific">Thermosporothrix hazakensis</name>
    <dbReference type="NCBI Taxonomy" id="644383"/>
    <lineage>
        <taxon>Bacteria</taxon>
        <taxon>Bacillati</taxon>
        <taxon>Chloroflexota</taxon>
        <taxon>Ktedonobacteria</taxon>
        <taxon>Ktedonobacterales</taxon>
        <taxon>Thermosporotrichaceae</taxon>
        <taxon>Thermosporothrix</taxon>
    </lineage>
</organism>
<dbReference type="GO" id="GO:0004252">
    <property type="term" value="F:serine-type endopeptidase activity"/>
    <property type="evidence" value="ECO:0007669"/>
    <property type="project" value="InterPro"/>
</dbReference>
<dbReference type="SUPFAM" id="SSF50494">
    <property type="entry name" value="Trypsin-like serine proteases"/>
    <property type="match status" value="1"/>
</dbReference>
<name>A0A326U4Q2_THEHA</name>
<accession>A0A326U4Q2</accession>
<dbReference type="InterPro" id="IPR009003">
    <property type="entry name" value="Peptidase_S1_PA"/>
</dbReference>
<dbReference type="Gene3D" id="2.40.10.10">
    <property type="entry name" value="Trypsin-like serine proteases"/>
    <property type="match status" value="1"/>
</dbReference>
<protein>
    <submittedName>
        <fullName evidence="2">Trypsin</fullName>
    </submittedName>
</protein>
<feature type="domain" description="Peptidase S1" evidence="1">
    <location>
        <begin position="25"/>
        <end position="75"/>
    </location>
</feature>